<protein>
    <recommendedName>
        <fullName evidence="6">DBF4-type domain-containing protein</fullName>
    </recommendedName>
</protein>
<evidence type="ECO:0000256" key="2">
    <source>
        <dbReference type="ARBA" id="ARBA00022771"/>
    </source>
</evidence>
<evidence type="ECO:0000313" key="7">
    <source>
        <dbReference type="EMBL" id="KXS19157.1"/>
    </source>
</evidence>
<organism evidence="7 8">
    <name type="scientific">Gonapodya prolifera (strain JEL478)</name>
    <name type="common">Monoblepharis prolifera</name>
    <dbReference type="NCBI Taxonomy" id="1344416"/>
    <lineage>
        <taxon>Eukaryota</taxon>
        <taxon>Fungi</taxon>
        <taxon>Fungi incertae sedis</taxon>
        <taxon>Chytridiomycota</taxon>
        <taxon>Chytridiomycota incertae sedis</taxon>
        <taxon>Monoblepharidomycetes</taxon>
        <taxon>Monoblepharidales</taxon>
        <taxon>Gonapodyaceae</taxon>
        <taxon>Gonapodya</taxon>
    </lineage>
</organism>
<dbReference type="InterPro" id="IPR038545">
    <property type="entry name" value="Znf_DBF_sf"/>
</dbReference>
<dbReference type="PROSITE" id="PS51265">
    <property type="entry name" value="ZF_DBF4"/>
    <property type="match status" value="1"/>
</dbReference>
<dbReference type="InterPro" id="IPR006572">
    <property type="entry name" value="Znf_DBF"/>
</dbReference>
<evidence type="ECO:0000256" key="1">
    <source>
        <dbReference type="ARBA" id="ARBA00022723"/>
    </source>
</evidence>
<keyword evidence="3" id="KW-0862">Zinc</keyword>
<dbReference type="Pfam" id="PF08630">
    <property type="entry name" value="Dfp1_Him1_M"/>
    <property type="match status" value="1"/>
</dbReference>
<proteinExistence type="predicted"/>
<dbReference type="EMBL" id="KQ965739">
    <property type="protein sequence ID" value="KXS19157.1"/>
    <property type="molecule type" value="Genomic_DNA"/>
</dbReference>
<feature type="region of interest" description="Disordered" evidence="5">
    <location>
        <begin position="1095"/>
        <end position="1120"/>
    </location>
</feature>
<dbReference type="InterPro" id="IPR013939">
    <property type="entry name" value="Regulatory_Dfp1/Him1"/>
</dbReference>
<feature type="compositionally biased region" description="Polar residues" evidence="5">
    <location>
        <begin position="73"/>
        <end position="89"/>
    </location>
</feature>
<feature type="compositionally biased region" description="Low complexity" evidence="5">
    <location>
        <begin position="54"/>
        <end position="72"/>
    </location>
</feature>
<gene>
    <name evidence="7" type="ORF">M427DRAFT_41993</name>
</gene>
<dbReference type="STRING" id="1344416.A0A139AQX6"/>
<sequence>MNTSALRPRTTLPQNGAVFKVPQARPPKTSTPLTHSTVSNRLPQKSPGKTGTRSPANAADIAAAAASQLSASKRPSTAATISSFPQQNLPGLRASSVRGATSTAIPHPSEETLPNKRSSSVTRSGVYADENVPNRTFGDSAEGPRFQQSHSLSAPRLHGKSASAQASMPHSRGRTLTPGRSSRSASASNKENINGPPKTPENRRSGSVPAGTRDVSHGGGRPAGIRRTHSLKDLRKFVYFVDRTSLLPADYHIISQMIARFPARLEKFFNKSVTVLITKDVSNGALVEKAKGFTSMQTWSVGYFRLQAQRALGITAEPPNTRPNLLERLTAERAWGPSTGDSGVYYLHGHYLLCEERSGAFKPILCKEYEKEDGERHGYPCLYGTGERAMPHRCPFTYNDVDLLEIKKIIAEDDLRVMKVRHSDLRRHNAKLKRRETRLAMGFSGTLNDEMKSARSRHSFFDGINQTEDKVIRAWEGGDTTLQNTISGASVRRRGDPQSSGMRGTTSTAIPRHQAAPMPTIPGARVVEMTKAAAGKKPRVTGGALKGKKDTKTGGDRIMPGFMVKAGYCEHCSVKYEIFGEHVASNMHKDKTSDPEVFSVLDQVLAKLTRPPKEVSLHSTSSMTMNASDDDGQENGNDCLRDGDSFCDEVTFGMDEGDDSDGAKGEGESGESDEVTDEIWDDDGSDDDMDDSDSTDSHHSDQNGDGGSPDVEDTSNAMDIELRNTPQENLMLDQRNEDIMAILGDLIISNGTTSDAGKKREREENADVVDVSNEDTRSPKKPRVQLDDAAQPNHVENTERIDPQKKTEQLLEDSNAAQLFFGSADEEHLHRNDQLELERPCSAEVLRDADPTVACDSASQSVSTTTGADARLLDGMIRLDYIANSTSAELVREGDSPSGSMEVDVEGQAGPDEERPAHIPEDMKEELTTPKKWHAIARNLDPGSSPDPLVAPLESDNKCSNPEPTRRMVLLIPKLPPSGILGEASSAALSLPGRSYLNSPDPLTMPQETEDVQTHYVSPNSFEPKRPIESGIEHLPVVSESSGGCSEGKGLGYMNDDTIAKLPGRAYGLRSTSRQHETSHVSVPGAVVAELPHPYGQARGKERSVGKINFDLGPHRSYVK</sequence>
<keyword evidence="1" id="KW-0479">Metal-binding</keyword>
<feature type="region of interest" description="Disordered" evidence="5">
    <location>
        <begin position="1"/>
        <end position="227"/>
    </location>
</feature>
<feature type="compositionally biased region" description="Polar residues" evidence="5">
    <location>
        <begin position="178"/>
        <end position="192"/>
    </location>
</feature>
<reference evidence="7 8" key="1">
    <citation type="journal article" date="2015" name="Genome Biol. Evol.">
        <title>Phylogenomic analyses indicate that early fungi evolved digesting cell walls of algal ancestors of land plants.</title>
        <authorList>
            <person name="Chang Y."/>
            <person name="Wang S."/>
            <person name="Sekimoto S."/>
            <person name="Aerts A.L."/>
            <person name="Choi C."/>
            <person name="Clum A."/>
            <person name="LaButti K.M."/>
            <person name="Lindquist E.A."/>
            <person name="Yee Ngan C."/>
            <person name="Ohm R.A."/>
            <person name="Salamov A.A."/>
            <person name="Grigoriev I.V."/>
            <person name="Spatafora J.W."/>
            <person name="Berbee M.L."/>
        </authorList>
    </citation>
    <scope>NUCLEOTIDE SEQUENCE [LARGE SCALE GENOMIC DNA]</scope>
    <source>
        <strain evidence="7 8">JEL478</strain>
    </source>
</reference>
<feature type="compositionally biased region" description="Basic and acidic residues" evidence="5">
    <location>
        <begin position="756"/>
        <end position="765"/>
    </location>
</feature>
<feature type="compositionally biased region" description="Acidic residues" evidence="5">
    <location>
        <begin position="668"/>
        <end position="694"/>
    </location>
</feature>
<feature type="region of interest" description="Disordered" evidence="5">
    <location>
        <begin position="611"/>
        <end position="714"/>
    </location>
</feature>
<keyword evidence="2 4" id="KW-0863">Zinc-finger</keyword>
<evidence type="ECO:0000256" key="5">
    <source>
        <dbReference type="SAM" id="MobiDB-lite"/>
    </source>
</evidence>
<feature type="compositionally biased region" description="Polar residues" evidence="5">
    <location>
        <begin position="617"/>
        <end position="627"/>
    </location>
</feature>
<feature type="region of interest" description="Disordered" evidence="5">
    <location>
        <begin position="750"/>
        <end position="803"/>
    </location>
</feature>
<evidence type="ECO:0000259" key="6">
    <source>
        <dbReference type="PROSITE" id="PS51265"/>
    </source>
</evidence>
<dbReference type="GO" id="GO:0008270">
    <property type="term" value="F:zinc ion binding"/>
    <property type="evidence" value="ECO:0007669"/>
    <property type="project" value="UniProtKB-KW"/>
</dbReference>
<feature type="domain" description="DBF4-type" evidence="6">
    <location>
        <begin position="562"/>
        <end position="611"/>
    </location>
</feature>
<feature type="compositionally biased region" description="Polar residues" evidence="5">
    <location>
        <begin position="28"/>
        <end position="53"/>
    </location>
</feature>
<dbReference type="Proteomes" id="UP000070544">
    <property type="component" value="Unassembled WGS sequence"/>
</dbReference>
<dbReference type="OrthoDB" id="21380at2759"/>
<dbReference type="AlphaFoldDB" id="A0A139AQX6"/>
<dbReference type="Gene3D" id="6.10.250.3410">
    <property type="entry name" value="DBF zinc finger"/>
    <property type="match status" value="1"/>
</dbReference>
<accession>A0A139AQX6</accession>
<dbReference type="GO" id="GO:0003676">
    <property type="term" value="F:nucleic acid binding"/>
    <property type="evidence" value="ECO:0007669"/>
    <property type="project" value="InterPro"/>
</dbReference>
<dbReference type="SMART" id="SM00586">
    <property type="entry name" value="ZnF_DBF"/>
    <property type="match status" value="1"/>
</dbReference>
<feature type="region of interest" description="Disordered" evidence="5">
    <location>
        <begin position="891"/>
        <end position="918"/>
    </location>
</feature>
<evidence type="ECO:0000313" key="8">
    <source>
        <dbReference type="Proteomes" id="UP000070544"/>
    </source>
</evidence>
<name>A0A139AQX6_GONPJ</name>
<dbReference type="Pfam" id="PF07535">
    <property type="entry name" value="zf-DBF"/>
    <property type="match status" value="1"/>
</dbReference>
<evidence type="ECO:0000256" key="3">
    <source>
        <dbReference type="ARBA" id="ARBA00022833"/>
    </source>
</evidence>
<evidence type="ECO:0000256" key="4">
    <source>
        <dbReference type="PROSITE-ProRule" id="PRU00600"/>
    </source>
</evidence>
<keyword evidence="8" id="KW-1185">Reference proteome</keyword>